<dbReference type="InterPro" id="IPR017959">
    <property type="entry name" value="Asn/Gln-tRNA_amidoTrfase_suB/E"/>
</dbReference>
<dbReference type="GO" id="GO:0050566">
    <property type="term" value="F:asparaginyl-tRNA synthase (glutamine-hydrolyzing) activity"/>
    <property type="evidence" value="ECO:0007669"/>
    <property type="project" value="RHEA"/>
</dbReference>
<dbReference type="GO" id="GO:0005524">
    <property type="term" value="F:ATP binding"/>
    <property type="evidence" value="ECO:0007669"/>
    <property type="project" value="UniProtKB-KW"/>
</dbReference>
<dbReference type="AlphaFoldDB" id="A0A3R9XYU7"/>
<dbReference type="FunFam" id="1.10.150.380:FF:000001">
    <property type="entry name" value="Aspartyl/glutamyl-tRNA(Asn/Gln) amidotransferase subunit B"/>
    <property type="match status" value="1"/>
</dbReference>
<comment type="catalytic activity">
    <reaction evidence="10 11">
        <text>L-glutamyl-tRNA(Gln) + L-glutamine + ATP + H2O = L-glutaminyl-tRNA(Gln) + L-glutamate + ADP + phosphate + H(+)</text>
        <dbReference type="Rhea" id="RHEA:17521"/>
        <dbReference type="Rhea" id="RHEA-COMP:9681"/>
        <dbReference type="Rhea" id="RHEA-COMP:9684"/>
        <dbReference type="ChEBI" id="CHEBI:15377"/>
        <dbReference type="ChEBI" id="CHEBI:15378"/>
        <dbReference type="ChEBI" id="CHEBI:29985"/>
        <dbReference type="ChEBI" id="CHEBI:30616"/>
        <dbReference type="ChEBI" id="CHEBI:43474"/>
        <dbReference type="ChEBI" id="CHEBI:58359"/>
        <dbReference type="ChEBI" id="CHEBI:78520"/>
        <dbReference type="ChEBI" id="CHEBI:78521"/>
        <dbReference type="ChEBI" id="CHEBI:456216"/>
    </reaction>
</comment>
<dbReference type="NCBIfam" id="TIGR00133">
    <property type="entry name" value="gatB"/>
    <property type="match status" value="1"/>
</dbReference>
<evidence type="ECO:0000313" key="14">
    <source>
        <dbReference type="Proteomes" id="UP000279470"/>
    </source>
</evidence>
<dbReference type="EC" id="6.3.5.-" evidence="11"/>
<dbReference type="InterPro" id="IPR017958">
    <property type="entry name" value="Gln-tRNA_amidoTrfase_suB_CS"/>
</dbReference>
<evidence type="ECO:0000256" key="10">
    <source>
        <dbReference type="ARBA" id="ARBA00047913"/>
    </source>
</evidence>
<evidence type="ECO:0000313" key="13">
    <source>
        <dbReference type="EMBL" id="RST69960.1"/>
    </source>
</evidence>
<comment type="subunit">
    <text evidence="2 11">Heterotrimer of A, B and C subunits.</text>
</comment>
<accession>A0A3R9XYU7</accession>
<evidence type="ECO:0000256" key="7">
    <source>
        <dbReference type="ARBA" id="ARBA00022917"/>
    </source>
</evidence>
<dbReference type="SUPFAM" id="SSF55931">
    <property type="entry name" value="Glutamine synthetase/guanido kinase"/>
    <property type="match status" value="1"/>
</dbReference>
<evidence type="ECO:0000259" key="12">
    <source>
        <dbReference type="SMART" id="SM00845"/>
    </source>
</evidence>
<dbReference type="Pfam" id="PF02934">
    <property type="entry name" value="GatB_N"/>
    <property type="match status" value="1"/>
</dbReference>
<dbReference type="Gene3D" id="1.10.150.380">
    <property type="entry name" value="GatB domain, N-terminal subdomain"/>
    <property type="match status" value="1"/>
</dbReference>
<feature type="domain" description="Asn/Gln amidotransferase" evidence="12">
    <location>
        <begin position="335"/>
        <end position="481"/>
    </location>
</feature>
<dbReference type="NCBIfam" id="NF004012">
    <property type="entry name" value="PRK05477.1-2"/>
    <property type="match status" value="1"/>
</dbReference>
<dbReference type="OrthoDB" id="9804078at2"/>
<dbReference type="PANTHER" id="PTHR11659">
    <property type="entry name" value="GLUTAMYL-TRNA GLN AMIDOTRANSFERASE SUBUNIT B MITOCHONDRIAL AND PROKARYOTIC PET112-RELATED"/>
    <property type="match status" value="1"/>
</dbReference>
<dbReference type="GO" id="GO:0050567">
    <property type="term" value="F:glutaminyl-tRNA synthase (glutamine-hydrolyzing) activity"/>
    <property type="evidence" value="ECO:0007669"/>
    <property type="project" value="UniProtKB-UniRule"/>
</dbReference>
<dbReference type="HAMAP" id="MF_00121">
    <property type="entry name" value="GatB"/>
    <property type="match status" value="1"/>
</dbReference>
<dbReference type="PROSITE" id="PS01234">
    <property type="entry name" value="GATB"/>
    <property type="match status" value="1"/>
</dbReference>
<dbReference type="GO" id="GO:0016740">
    <property type="term" value="F:transferase activity"/>
    <property type="evidence" value="ECO:0007669"/>
    <property type="project" value="UniProtKB-KW"/>
</dbReference>
<organism evidence="13 14">
    <name type="scientific">Candidatus Aquarickettsia rohweri</name>
    <dbReference type="NCBI Taxonomy" id="2602574"/>
    <lineage>
        <taxon>Bacteria</taxon>
        <taxon>Pseudomonadati</taxon>
        <taxon>Pseudomonadota</taxon>
        <taxon>Alphaproteobacteria</taxon>
        <taxon>Rickettsiales</taxon>
        <taxon>Candidatus Midichloriaceae</taxon>
        <taxon>Candidatus Aquarickettsia</taxon>
    </lineage>
</organism>
<dbReference type="InterPro" id="IPR003789">
    <property type="entry name" value="Asn/Gln_tRNA_amidoTrase-B-like"/>
</dbReference>
<name>A0A3R9XYU7_9RICK</name>
<sequence length="484" mass="55437">MIIQGKTNKWELVIGLEIHAQLNSKSKLFSHSSTKFGEDNNEQVSYIDAAMPGMLPITNKKCIELAIKAGLAVNAKINTFSVFDRKNYFYPDSPQGYQISQLFYPIVSDGNMQITKDNGEKKTITINRIHIEQDAGKSIHDQSPIETFIDFNRVGVPLIEIVTDPNFNEPSEVEQFMKKLRNILRYIDVCDGDLEKGSMRCDANVSVRKKGDNKFGTRVEIKNLNSFKYINKAILYEANRQVELLEEQQDIVQETRLFDVNLGQTKSMRKKEEANDYRYFPDPDLLTLKISADFINNIKNNLPELPEDKKRRYINNFHLTTYDAEVLTADKAVAEFFEIIAKKVDPKLAANWICAELFGRLNKKGIEFYKMPITSENFCTLLQLITDNKISGKIAKDVLDIMFENNNSPEEIVKKHNLMQISGTDEIEKYIDEVLNSNPEKVKEFKSGKEKLFGFFVGQVMKISKGKANPQNVNEILTKKLHSI</sequence>
<dbReference type="InterPro" id="IPR018027">
    <property type="entry name" value="Asn/Gln_amidotransferase"/>
</dbReference>
<dbReference type="Gene3D" id="1.10.10.410">
    <property type="match status" value="1"/>
</dbReference>
<dbReference type="NCBIfam" id="NF004015">
    <property type="entry name" value="PRK05477.1-5"/>
    <property type="match status" value="1"/>
</dbReference>
<evidence type="ECO:0000256" key="9">
    <source>
        <dbReference type="ARBA" id="ARBA00047380"/>
    </source>
</evidence>
<evidence type="ECO:0000256" key="2">
    <source>
        <dbReference type="ARBA" id="ARBA00011123"/>
    </source>
</evidence>
<keyword evidence="7 11" id="KW-0648">Protein biosynthesis</keyword>
<dbReference type="InterPro" id="IPR042114">
    <property type="entry name" value="GatB_C_1"/>
</dbReference>
<protein>
    <recommendedName>
        <fullName evidence="3 11">Aspartyl/glutamyl-tRNA(Asn/Gln) amidotransferase subunit B</fullName>
        <shortName evidence="11">Asp/Glu-ADT subunit B</shortName>
        <ecNumber evidence="11">6.3.5.-</ecNumber>
    </recommendedName>
</protein>
<keyword evidence="5 11" id="KW-0547">Nucleotide-binding</keyword>
<evidence type="ECO:0000256" key="5">
    <source>
        <dbReference type="ARBA" id="ARBA00022741"/>
    </source>
</evidence>
<evidence type="ECO:0000256" key="1">
    <source>
        <dbReference type="ARBA" id="ARBA00005306"/>
    </source>
</evidence>
<comment type="function">
    <text evidence="8 11">Allows the formation of correctly charged Asn-tRNA(Asn) or Gln-tRNA(Gln) through the transamidation of misacylated Asp-tRNA(Asn) or Glu-tRNA(Gln) in organisms which lack either or both of asparaginyl-tRNA or glutaminyl-tRNA synthetases. The reaction takes place in the presence of glutamine and ATP through an activated phospho-Asp-tRNA(Asn) or phospho-Glu-tRNA(Gln).</text>
</comment>
<comment type="similarity">
    <text evidence="1 11">Belongs to the GatB/GatE family. GatB subfamily.</text>
</comment>
<dbReference type="SMART" id="SM00845">
    <property type="entry name" value="GatB_Yqey"/>
    <property type="match status" value="1"/>
</dbReference>
<evidence type="ECO:0000256" key="4">
    <source>
        <dbReference type="ARBA" id="ARBA00022598"/>
    </source>
</evidence>
<dbReference type="GO" id="GO:0006412">
    <property type="term" value="P:translation"/>
    <property type="evidence" value="ECO:0007669"/>
    <property type="project" value="UniProtKB-UniRule"/>
</dbReference>
<dbReference type="EMBL" id="RXFM01000020">
    <property type="protein sequence ID" value="RST69960.1"/>
    <property type="molecule type" value="Genomic_DNA"/>
</dbReference>
<dbReference type="GO" id="GO:0070681">
    <property type="term" value="P:glutaminyl-tRNAGln biosynthesis via transamidation"/>
    <property type="evidence" value="ECO:0007669"/>
    <property type="project" value="TreeGrafter"/>
</dbReference>
<dbReference type="PANTHER" id="PTHR11659:SF0">
    <property type="entry name" value="GLUTAMYL-TRNA(GLN) AMIDOTRANSFERASE SUBUNIT B, MITOCHONDRIAL"/>
    <property type="match status" value="1"/>
</dbReference>
<evidence type="ECO:0000256" key="3">
    <source>
        <dbReference type="ARBA" id="ARBA00016923"/>
    </source>
</evidence>
<evidence type="ECO:0000256" key="11">
    <source>
        <dbReference type="HAMAP-Rule" id="MF_00121"/>
    </source>
</evidence>
<evidence type="ECO:0000256" key="6">
    <source>
        <dbReference type="ARBA" id="ARBA00022840"/>
    </source>
</evidence>
<evidence type="ECO:0000256" key="8">
    <source>
        <dbReference type="ARBA" id="ARBA00024799"/>
    </source>
</evidence>
<comment type="catalytic activity">
    <reaction evidence="9 11">
        <text>L-aspartyl-tRNA(Asn) + L-glutamine + ATP + H2O = L-asparaginyl-tRNA(Asn) + L-glutamate + ADP + phosphate + 2 H(+)</text>
        <dbReference type="Rhea" id="RHEA:14513"/>
        <dbReference type="Rhea" id="RHEA-COMP:9674"/>
        <dbReference type="Rhea" id="RHEA-COMP:9677"/>
        <dbReference type="ChEBI" id="CHEBI:15377"/>
        <dbReference type="ChEBI" id="CHEBI:15378"/>
        <dbReference type="ChEBI" id="CHEBI:29985"/>
        <dbReference type="ChEBI" id="CHEBI:30616"/>
        <dbReference type="ChEBI" id="CHEBI:43474"/>
        <dbReference type="ChEBI" id="CHEBI:58359"/>
        <dbReference type="ChEBI" id="CHEBI:78515"/>
        <dbReference type="ChEBI" id="CHEBI:78516"/>
        <dbReference type="ChEBI" id="CHEBI:456216"/>
    </reaction>
</comment>
<keyword evidence="4 11" id="KW-0436">Ligase</keyword>
<dbReference type="NCBIfam" id="NF004014">
    <property type="entry name" value="PRK05477.1-4"/>
    <property type="match status" value="1"/>
</dbReference>
<gene>
    <name evidence="11 13" type="primary">gatB</name>
    <name evidence="13" type="ORF">EIC27_02245</name>
</gene>
<dbReference type="RefSeq" id="WP_126044530.1">
    <property type="nucleotide sequence ID" value="NZ_RXFM01000020.1"/>
</dbReference>
<dbReference type="Pfam" id="PF02637">
    <property type="entry name" value="GatB_Yqey"/>
    <property type="match status" value="1"/>
</dbReference>
<keyword evidence="14" id="KW-1185">Reference proteome</keyword>
<dbReference type="SUPFAM" id="SSF89095">
    <property type="entry name" value="GatB/YqeY motif"/>
    <property type="match status" value="1"/>
</dbReference>
<dbReference type="InterPro" id="IPR004413">
    <property type="entry name" value="GatB"/>
</dbReference>
<keyword evidence="6 11" id="KW-0067">ATP-binding</keyword>
<dbReference type="InterPro" id="IPR023168">
    <property type="entry name" value="GatB_Yqey_C_2"/>
</dbReference>
<reference evidence="14" key="1">
    <citation type="submission" date="2018-11" db="EMBL/GenBank/DDBJ databases">
        <title>Phylogenetic, genomic, and biogeographic characterization of a novel and ubiquitous marine invertebrate-associated Rickettsiales parasite, Candidatus Marinoinvertebrata rohwerii, gen. nov., sp. nov.</title>
        <authorList>
            <person name="Klinges J.G."/>
            <person name="Rosales S.M."/>
            <person name="Mcminds R."/>
            <person name="Shaver E.C."/>
            <person name="Shantz A."/>
            <person name="Peters E.C."/>
            <person name="Burkepile D.E."/>
            <person name="Silliman B.R."/>
            <person name="Vega Thurber R.L."/>
        </authorList>
    </citation>
    <scope>NUCLEOTIDE SEQUENCE [LARGE SCALE GENOMIC DNA]</scope>
    <source>
        <strain evidence="14">a_cerv_44</strain>
    </source>
</reference>
<dbReference type="InterPro" id="IPR006075">
    <property type="entry name" value="Asn/Gln-tRNA_Trfase_suB/E_cat"/>
</dbReference>
<proteinExistence type="inferred from homology"/>
<dbReference type="FunFam" id="1.10.10.410:FF:000001">
    <property type="entry name" value="Aspartyl/glutamyl-tRNA(Asn/Gln) amidotransferase subunit B"/>
    <property type="match status" value="1"/>
</dbReference>
<dbReference type="Proteomes" id="UP000279470">
    <property type="component" value="Unassembled WGS sequence"/>
</dbReference>
<keyword evidence="13" id="KW-0808">Transferase</keyword>
<dbReference type="InterPro" id="IPR014746">
    <property type="entry name" value="Gln_synth/guanido_kin_cat_dom"/>
</dbReference>
<comment type="caution">
    <text evidence="13">The sequence shown here is derived from an EMBL/GenBank/DDBJ whole genome shotgun (WGS) entry which is preliminary data.</text>
</comment>